<feature type="transmembrane region" description="Helical" evidence="19">
    <location>
        <begin position="36"/>
        <end position="55"/>
    </location>
</feature>
<keyword evidence="14" id="KW-0186">Copper</keyword>
<dbReference type="Gene3D" id="3.40.50.1000">
    <property type="entry name" value="HAD superfamily/HAD-like"/>
    <property type="match status" value="1"/>
</dbReference>
<evidence type="ECO:0000259" key="20">
    <source>
        <dbReference type="Pfam" id="PF00122"/>
    </source>
</evidence>
<dbReference type="SUPFAM" id="SSF81653">
    <property type="entry name" value="Calcium ATPase, transduction domain A"/>
    <property type="match status" value="1"/>
</dbReference>
<dbReference type="NCBIfam" id="TIGR01525">
    <property type="entry name" value="ATPase-IB_hvy"/>
    <property type="match status" value="1"/>
</dbReference>
<comment type="caution">
    <text evidence="21">The sequence shown here is derived from an EMBL/GenBank/DDBJ whole genome shotgun (WGS) entry which is preliminary data.</text>
</comment>
<keyword evidence="12" id="KW-1278">Translocase</keyword>
<keyword evidence="13 19" id="KW-1133">Transmembrane helix</keyword>
<dbReference type="InterPro" id="IPR018303">
    <property type="entry name" value="ATPase_P-typ_P_site"/>
</dbReference>
<evidence type="ECO:0000313" key="22">
    <source>
        <dbReference type="Proteomes" id="UP000036780"/>
    </source>
</evidence>
<evidence type="ECO:0000256" key="7">
    <source>
        <dbReference type="ARBA" id="ARBA00022692"/>
    </source>
</evidence>
<keyword evidence="9 19" id="KW-0547">Nucleotide-binding</keyword>
<dbReference type="InterPro" id="IPR036412">
    <property type="entry name" value="HAD-like_sf"/>
</dbReference>
<evidence type="ECO:0000256" key="2">
    <source>
        <dbReference type="ARBA" id="ARBA00006024"/>
    </source>
</evidence>
<comment type="similarity">
    <text evidence="2 19">Belongs to the cation transport ATPase (P-type) (TC 3.A.3) family. Type IB subfamily.</text>
</comment>
<evidence type="ECO:0000256" key="18">
    <source>
        <dbReference type="ARBA" id="ARBA00049338"/>
    </source>
</evidence>
<evidence type="ECO:0000256" key="6">
    <source>
        <dbReference type="ARBA" id="ARBA00022553"/>
    </source>
</evidence>
<dbReference type="SFLD" id="SFLDF00027">
    <property type="entry name" value="p-type_atpase"/>
    <property type="match status" value="1"/>
</dbReference>
<dbReference type="InterPro" id="IPR023299">
    <property type="entry name" value="ATPase_P-typ_cyto_dom_N"/>
</dbReference>
<keyword evidence="3" id="KW-0813">Transport</keyword>
<dbReference type="GO" id="GO:0005886">
    <property type="term" value="C:plasma membrane"/>
    <property type="evidence" value="ECO:0007669"/>
    <property type="project" value="UniProtKB-SubCell"/>
</dbReference>
<evidence type="ECO:0000256" key="15">
    <source>
        <dbReference type="ARBA" id="ARBA00023065"/>
    </source>
</evidence>
<dbReference type="InterPro" id="IPR044492">
    <property type="entry name" value="P_typ_ATPase_HD_dom"/>
</dbReference>
<keyword evidence="11 19" id="KW-0067">ATP-binding</keyword>
<accession>A0A0L0QUG5</accession>
<dbReference type="GeneID" id="66869055"/>
<dbReference type="InterPro" id="IPR027256">
    <property type="entry name" value="P-typ_ATPase_IB"/>
</dbReference>
<keyword evidence="7 19" id="KW-0812">Transmembrane</keyword>
<dbReference type="CDD" id="cd02079">
    <property type="entry name" value="P-type_ATPase_HM"/>
    <property type="match status" value="1"/>
</dbReference>
<dbReference type="InterPro" id="IPR008250">
    <property type="entry name" value="ATPase_P-typ_transduc_dom_A_sf"/>
</dbReference>
<evidence type="ECO:0000256" key="14">
    <source>
        <dbReference type="ARBA" id="ARBA00023008"/>
    </source>
</evidence>
<sequence>MVAIIQKYKQLLTAISFTFIALGIFLGIFGEQMIKNSFLIFATVIAGIPIFIKAYQALRMKVFSIELLVTIAITGALFIQEFIESSVVAFLFLFGDYLEARTLERTRSSLRELMDMAPQEAHVIRNGTTMKIPVEEVAVGERVLIHSGGKIPVDGKIITGSASINEATVTGESIPAAKKVNDDVFSGTIVDQGYIEMIAEKVGDDTTFAKIIELVEEAQDSKSQTEKFLNKFSHIYTPAVVVLSAIVYILLQDLHMAITFLVIACPGALVIGAPVSNVTGIGNGAKHGVLIKGGEVMDRLSKVDTVVFDKTGTLTKGKPEVTAMKVWDPQFQEDKLLQIIAKAELISEHHLGKTIVKEAISRNLLINEHVGNGEIIKGKGIKVVVEGWEVSIGNESLMREEDIILNEAMLLYKEGQEKKGNTVVFTAINGKIAGTISIADQVREDAYMALQKMRNDGIKQMIMLTGDNRHTAALVARKLNLDSFHAELLPEDKVNYIKQLKHAGHTVAMAGDGINDAPAIATADIGLAMGDGGTDISMETADVVLMADKLTQFSHAYALAKATIRNMKQNTWIAIGTVFLLLLGVLNGSVHLASGMFIHEASVLLVILNGMRLIRFKSGMSQLKKQATKFQLQR</sequence>
<protein>
    <recommendedName>
        <fullName evidence="17">Cd(2+)-exporting ATPase</fullName>
        <ecNumber evidence="17">7.2.2.21</ecNumber>
    </recommendedName>
</protein>
<dbReference type="EMBL" id="LGTO01000002">
    <property type="protein sequence ID" value="KNE22224.1"/>
    <property type="molecule type" value="Genomic_DNA"/>
</dbReference>
<dbReference type="GO" id="GO:0046872">
    <property type="term" value="F:metal ion binding"/>
    <property type="evidence" value="ECO:0007669"/>
    <property type="project" value="UniProtKB-KW"/>
</dbReference>
<proteinExistence type="inferred from homology"/>
<evidence type="ECO:0000256" key="19">
    <source>
        <dbReference type="RuleBase" id="RU362081"/>
    </source>
</evidence>
<evidence type="ECO:0000256" key="3">
    <source>
        <dbReference type="ARBA" id="ARBA00022448"/>
    </source>
</evidence>
<dbReference type="SFLD" id="SFLDS00003">
    <property type="entry name" value="Haloacid_Dehalogenase"/>
    <property type="match status" value="1"/>
</dbReference>
<evidence type="ECO:0000256" key="1">
    <source>
        <dbReference type="ARBA" id="ARBA00004651"/>
    </source>
</evidence>
<reference evidence="22" key="1">
    <citation type="submission" date="2015-07" db="EMBL/GenBank/DDBJ databases">
        <title>Fjat-10053 dsm26.</title>
        <authorList>
            <person name="Liu B."/>
            <person name="Wang J."/>
            <person name="Zhu Y."/>
            <person name="Liu G."/>
            <person name="Chen Q."/>
            <person name="Chen Z."/>
            <person name="Lan J."/>
            <person name="Che J."/>
            <person name="Ge C."/>
            <person name="Shi H."/>
            <person name="Pan Z."/>
            <person name="Liu X."/>
        </authorList>
    </citation>
    <scope>NUCLEOTIDE SEQUENCE [LARGE SCALE GENOMIC DNA]</scope>
    <source>
        <strain evidence="22">DSM 26</strain>
    </source>
</reference>
<feature type="transmembrane region" description="Helical" evidence="19">
    <location>
        <begin position="257"/>
        <end position="276"/>
    </location>
</feature>
<dbReference type="InterPro" id="IPR023214">
    <property type="entry name" value="HAD_sf"/>
</dbReference>
<keyword evidence="5" id="KW-0104">Cadmium</keyword>
<feature type="domain" description="P-type ATPase A" evidence="20">
    <location>
        <begin position="116"/>
        <end position="216"/>
    </location>
</feature>
<keyword evidence="4 19" id="KW-1003">Cell membrane</keyword>
<keyword evidence="6" id="KW-0597">Phosphoprotein</keyword>
<dbReference type="PRINTS" id="PR00119">
    <property type="entry name" value="CATATPASE"/>
</dbReference>
<keyword evidence="21" id="KW-0378">Hydrolase</keyword>
<evidence type="ECO:0000256" key="8">
    <source>
        <dbReference type="ARBA" id="ARBA00022723"/>
    </source>
</evidence>
<dbReference type="SUPFAM" id="SSF81665">
    <property type="entry name" value="Calcium ATPase, transmembrane domain M"/>
    <property type="match status" value="1"/>
</dbReference>
<evidence type="ECO:0000256" key="10">
    <source>
        <dbReference type="ARBA" id="ARBA00022796"/>
    </source>
</evidence>
<evidence type="ECO:0000256" key="17">
    <source>
        <dbReference type="ARBA" id="ARBA00039103"/>
    </source>
</evidence>
<dbReference type="GO" id="GO:0005524">
    <property type="term" value="F:ATP binding"/>
    <property type="evidence" value="ECO:0007669"/>
    <property type="project" value="UniProtKB-UniRule"/>
</dbReference>
<dbReference type="PROSITE" id="PS00154">
    <property type="entry name" value="ATPASE_E1_E2"/>
    <property type="match status" value="1"/>
</dbReference>
<dbReference type="Pfam" id="PF00702">
    <property type="entry name" value="Hydrolase"/>
    <property type="match status" value="1"/>
</dbReference>
<dbReference type="Gene3D" id="2.70.150.10">
    <property type="entry name" value="Calcium-transporting ATPase, cytoplasmic transduction domain A"/>
    <property type="match status" value="1"/>
</dbReference>
<keyword evidence="15" id="KW-0406">Ion transport</keyword>
<dbReference type="OrthoDB" id="9813266at2"/>
<name>A0A0L0QUG5_VIRPA</name>
<dbReference type="InterPro" id="IPR023298">
    <property type="entry name" value="ATPase_P-typ_TM_dom_sf"/>
</dbReference>
<feature type="transmembrane region" description="Helical" evidence="19">
    <location>
        <begin position="232"/>
        <end position="251"/>
    </location>
</feature>
<dbReference type="PANTHER" id="PTHR48085:SF5">
    <property type="entry name" value="CADMIUM_ZINC-TRANSPORTING ATPASE HMA4-RELATED"/>
    <property type="match status" value="1"/>
</dbReference>
<dbReference type="GO" id="GO:0016887">
    <property type="term" value="F:ATP hydrolysis activity"/>
    <property type="evidence" value="ECO:0007669"/>
    <property type="project" value="InterPro"/>
</dbReference>
<evidence type="ECO:0000256" key="12">
    <source>
        <dbReference type="ARBA" id="ARBA00022967"/>
    </source>
</evidence>
<feature type="transmembrane region" description="Helical" evidence="19">
    <location>
        <begin position="571"/>
        <end position="590"/>
    </location>
</feature>
<dbReference type="FunFam" id="2.70.150.10:FF:000020">
    <property type="entry name" value="Copper-exporting P-type ATPase A"/>
    <property type="match status" value="1"/>
</dbReference>
<dbReference type="SFLD" id="SFLDG00002">
    <property type="entry name" value="C1.7:_P-type_atpase_like"/>
    <property type="match status" value="1"/>
</dbReference>
<keyword evidence="22" id="KW-1185">Reference proteome</keyword>
<feature type="transmembrane region" description="Helical" evidence="19">
    <location>
        <begin position="12"/>
        <end position="30"/>
    </location>
</feature>
<evidence type="ECO:0000256" key="4">
    <source>
        <dbReference type="ARBA" id="ARBA00022475"/>
    </source>
</evidence>
<dbReference type="PRINTS" id="PR00941">
    <property type="entry name" value="CDATPASE"/>
</dbReference>
<evidence type="ECO:0000256" key="9">
    <source>
        <dbReference type="ARBA" id="ARBA00022741"/>
    </source>
</evidence>
<dbReference type="InterPro" id="IPR001757">
    <property type="entry name" value="P_typ_ATPase"/>
</dbReference>
<organism evidence="21 22">
    <name type="scientific">Virgibacillus pantothenticus</name>
    <dbReference type="NCBI Taxonomy" id="1473"/>
    <lineage>
        <taxon>Bacteria</taxon>
        <taxon>Bacillati</taxon>
        <taxon>Bacillota</taxon>
        <taxon>Bacilli</taxon>
        <taxon>Bacillales</taxon>
        <taxon>Bacillaceae</taxon>
        <taxon>Virgibacillus</taxon>
    </lineage>
</organism>
<evidence type="ECO:0000313" key="21">
    <source>
        <dbReference type="EMBL" id="KNE22224.1"/>
    </source>
</evidence>
<dbReference type="Proteomes" id="UP000036780">
    <property type="component" value="Unassembled WGS sequence"/>
</dbReference>
<gene>
    <name evidence="21" type="ORF">AFK71_00795</name>
</gene>
<dbReference type="PATRIC" id="fig|1473.5.peg.3041"/>
<dbReference type="InterPro" id="IPR051014">
    <property type="entry name" value="Cation_Transport_ATPase_IB"/>
</dbReference>
<dbReference type="PANTHER" id="PTHR48085">
    <property type="entry name" value="CADMIUM/ZINC-TRANSPORTING ATPASE HMA2-RELATED"/>
    <property type="match status" value="1"/>
</dbReference>
<dbReference type="Gene3D" id="3.40.1110.10">
    <property type="entry name" value="Calcium-transporting ATPase, cytoplasmic domain N"/>
    <property type="match status" value="1"/>
</dbReference>
<feature type="transmembrane region" description="Helical" evidence="19">
    <location>
        <begin position="596"/>
        <end position="614"/>
    </location>
</feature>
<comment type="subcellular location">
    <subcellularLocation>
        <location evidence="1">Cell membrane</location>
        <topology evidence="1">Multi-pass membrane protein</topology>
    </subcellularLocation>
</comment>
<dbReference type="InterPro" id="IPR059000">
    <property type="entry name" value="ATPase_P-type_domA"/>
</dbReference>
<keyword evidence="8 19" id="KW-0479">Metal-binding</keyword>
<dbReference type="SUPFAM" id="SSF56784">
    <property type="entry name" value="HAD-like"/>
    <property type="match status" value="1"/>
</dbReference>
<dbReference type="NCBIfam" id="TIGR01494">
    <property type="entry name" value="ATPase_P-type"/>
    <property type="match status" value="1"/>
</dbReference>
<evidence type="ECO:0000256" key="13">
    <source>
        <dbReference type="ARBA" id="ARBA00022989"/>
    </source>
</evidence>
<dbReference type="GO" id="GO:0006825">
    <property type="term" value="P:copper ion transport"/>
    <property type="evidence" value="ECO:0007669"/>
    <property type="project" value="UniProtKB-KW"/>
</dbReference>
<keyword evidence="10" id="KW-0187">Copper transport</keyword>
<comment type="catalytic activity">
    <reaction evidence="18">
        <text>Cd(2+)(in) + ATP + H2O = Cd(2+)(out) + ADP + phosphate + H(+)</text>
        <dbReference type="Rhea" id="RHEA:12132"/>
        <dbReference type="ChEBI" id="CHEBI:15377"/>
        <dbReference type="ChEBI" id="CHEBI:15378"/>
        <dbReference type="ChEBI" id="CHEBI:30616"/>
        <dbReference type="ChEBI" id="CHEBI:43474"/>
        <dbReference type="ChEBI" id="CHEBI:48775"/>
        <dbReference type="ChEBI" id="CHEBI:456216"/>
        <dbReference type="EC" id="7.2.2.21"/>
    </reaction>
</comment>
<evidence type="ECO:0000256" key="5">
    <source>
        <dbReference type="ARBA" id="ARBA00022539"/>
    </source>
</evidence>
<dbReference type="RefSeq" id="WP_050349686.1">
    <property type="nucleotide sequence ID" value="NZ_CP073011.1"/>
</dbReference>
<evidence type="ECO:0000256" key="11">
    <source>
        <dbReference type="ARBA" id="ARBA00022840"/>
    </source>
</evidence>
<evidence type="ECO:0000256" key="16">
    <source>
        <dbReference type="ARBA" id="ARBA00023136"/>
    </source>
</evidence>
<dbReference type="Pfam" id="PF00122">
    <property type="entry name" value="E1-E2_ATPase"/>
    <property type="match status" value="1"/>
</dbReference>
<dbReference type="AlphaFoldDB" id="A0A0L0QUG5"/>
<dbReference type="EC" id="7.2.2.21" evidence="17"/>
<dbReference type="GO" id="GO:0008551">
    <property type="term" value="F:P-type cadmium transporter activity"/>
    <property type="evidence" value="ECO:0007669"/>
    <property type="project" value="UniProtKB-EC"/>
</dbReference>
<keyword evidence="16 19" id="KW-0472">Membrane</keyword>
<dbReference type="NCBIfam" id="TIGR01511">
    <property type="entry name" value="ATPase-IB1_Cu"/>
    <property type="match status" value="1"/>
</dbReference>